<keyword evidence="3" id="KW-1185">Reference proteome</keyword>
<dbReference type="Pfam" id="PF12770">
    <property type="entry name" value="CHAT"/>
    <property type="match status" value="1"/>
</dbReference>
<protein>
    <recommendedName>
        <fullName evidence="1">CHAT domain-containing protein</fullName>
    </recommendedName>
</protein>
<evidence type="ECO:0000313" key="3">
    <source>
        <dbReference type="Proteomes" id="UP000018227"/>
    </source>
</evidence>
<organism evidence="2 3">
    <name type="scientific">Catonella morbi ATCC 51271</name>
    <dbReference type="NCBI Taxonomy" id="592026"/>
    <lineage>
        <taxon>Bacteria</taxon>
        <taxon>Bacillati</taxon>
        <taxon>Bacillota</taxon>
        <taxon>Clostridia</taxon>
        <taxon>Lachnospirales</taxon>
        <taxon>Lachnospiraceae</taxon>
        <taxon>Catonella</taxon>
    </lineage>
</organism>
<name>V2Y077_9FIRM</name>
<evidence type="ECO:0000313" key="2">
    <source>
        <dbReference type="EMBL" id="ESL02373.1"/>
    </source>
</evidence>
<proteinExistence type="predicted"/>
<dbReference type="HOGENOM" id="CLU_612067_0_0_9"/>
<dbReference type="RefSeq" id="WP_023355367.1">
    <property type="nucleotide sequence ID" value="NZ_KI535369.1"/>
</dbReference>
<gene>
    <name evidence="2" type="ORF">GCWU0000282_002508</name>
</gene>
<dbReference type="STRING" id="592026.GCWU0000282_002508"/>
<feature type="domain" description="CHAT" evidence="1">
    <location>
        <begin position="205"/>
        <end position="324"/>
    </location>
</feature>
<dbReference type="OrthoDB" id="2079951at2"/>
<reference evidence="2 3" key="1">
    <citation type="submission" date="2013-06" db="EMBL/GenBank/DDBJ databases">
        <authorList>
            <person name="Weinstock G."/>
            <person name="Sodergren E."/>
            <person name="Clifton S."/>
            <person name="Fulton L."/>
            <person name="Fulton B."/>
            <person name="Courtney L."/>
            <person name="Fronick C."/>
            <person name="Harrison M."/>
            <person name="Strong C."/>
            <person name="Farmer C."/>
            <person name="Delahaunty K."/>
            <person name="Markovic C."/>
            <person name="Hall O."/>
            <person name="Minx P."/>
            <person name="Tomlinson C."/>
            <person name="Mitreva M."/>
            <person name="Nelson J."/>
            <person name="Hou S."/>
            <person name="Wollam A."/>
            <person name="Pepin K.H."/>
            <person name="Johnson M."/>
            <person name="Bhonagiri V."/>
            <person name="Nash W.E."/>
            <person name="Warren W."/>
            <person name="Chinwalla A."/>
            <person name="Mardis E.R."/>
            <person name="Wilson R.K."/>
        </authorList>
    </citation>
    <scope>NUCLEOTIDE SEQUENCE [LARGE SCALE GENOMIC DNA]</scope>
    <source>
        <strain evidence="2 3">ATCC 51271</strain>
    </source>
</reference>
<evidence type="ECO:0000259" key="1">
    <source>
        <dbReference type="Pfam" id="PF12770"/>
    </source>
</evidence>
<dbReference type="Proteomes" id="UP000018227">
    <property type="component" value="Unassembled WGS sequence"/>
</dbReference>
<dbReference type="AlphaFoldDB" id="V2Y077"/>
<dbReference type="InterPro" id="IPR024983">
    <property type="entry name" value="CHAT_dom"/>
</dbReference>
<dbReference type="EMBL" id="ACIL03000016">
    <property type="protein sequence ID" value="ESL02373.1"/>
    <property type="molecule type" value="Genomic_DNA"/>
</dbReference>
<comment type="caution">
    <text evidence="2">The sequence shown here is derived from an EMBL/GenBank/DDBJ whole genome shotgun (WGS) entry which is preliminary data.</text>
</comment>
<sequence length="447" mass="51322">MQKFDISVVITFPGIPKSQKKYGLSASLLSENEKRAIRIIGVHRAIARGGILMELPCVTEELYQKYGELEQRCKDGTNNRYIWKTFSDLGKLLGSCFNSFQIEVLKRAKDITIFSDFPIGLAILENDEVPLQCYKNISYRPLTPLTRQLQMELLKETQVYLGKKCKVAIAECIINNDENKYVYPMSDLVRSTLIDMEKEYEGFSVTYQQTYSVESILKFIKNNQDADILYISAHGYYNIKQNMAGIMVGEEFWMASEDIKVPPIVILSACHSNPRGMGAVNIADMFIRNGAISVLGTFIPVDAHRNLILMTRLFTYIVEAQHKSRQYKTLSDAWCGVVATNAIHELMSESKSFNKWMHDTNSKGKSRIIEFQLERCVGKLRSTHIYSDTIKIIKEMLVEEGMEGKFGNILSTQDFFPESFFYQFIGYPENIFLYNDIFEEAYNKKLL</sequence>
<dbReference type="eggNOG" id="ENOG5030J1V">
    <property type="taxonomic scope" value="Bacteria"/>
</dbReference>
<accession>V2Y077</accession>